<dbReference type="GO" id="GO:0004222">
    <property type="term" value="F:metalloendopeptidase activity"/>
    <property type="evidence" value="ECO:0007669"/>
    <property type="project" value="InterPro"/>
</dbReference>
<evidence type="ECO:0000256" key="9">
    <source>
        <dbReference type="ARBA" id="ARBA00023145"/>
    </source>
</evidence>
<keyword evidence="7" id="KW-0862">Zinc</keyword>
<evidence type="ECO:0000256" key="8">
    <source>
        <dbReference type="ARBA" id="ARBA00023049"/>
    </source>
</evidence>
<evidence type="ECO:0000256" key="1">
    <source>
        <dbReference type="ARBA" id="ARBA00001947"/>
    </source>
</evidence>
<organism evidence="14">
    <name type="scientific">groundwater metagenome</name>
    <dbReference type="NCBI Taxonomy" id="717931"/>
    <lineage>
        <taxon>unclassified sequences</taxon>
        <taxon>metagenomes</taxon>
        <taxon>ecological metagenomes</taxon>
    </lineage>
</organism>
<feature type="domain" description="Peptidase M4" evidence="10">
    <location>
        <begin position="225"/>
        <end position="381"/>
    </location>
</feature>
<dbReference type="EMBL" id="CCXY01000168">
    <property type="protein sequence ID" value="CEG12588.1"/>
    <property type="molecule type" value="Genomic_DNA"/>
</dbReference>
<dbReference type="AlphaFoldDB" id="A0A098E998"/>
<name>A0A098E998_9ZZZZ</name>
<dbReference type="InterPro" id="IPR001570">
    <property type="entry name" value="Peptidase_M4_C_domain"/>
</dbReference>
<dbReference type="InterPro" id="IPR023612">
    <property type="entry name" value="Peptidase_M4"/>
</dbReference>
<keyword evidence="5" id="KW-0732">Signal</keyword>
<dbReference type="InterPro" id="IPR013856">
    <property type="entry name" value="Peptidase_M4_domain"/>
</dbReference>
<dbReference type="PANTHER" id="PTHR33794:SF1">
    <property type="entry name" value="BACILLOLYSIN"/>
    <property type="match status" value="1"/>
</dbReference>
<protein>
    <submittedName>
        <fullName evidence="14">Putative metalloprotease</fullName>
    </submittedName>
</protein>
<dbReference type="Gene3D" id="1.10.390.10">
    <property type="entry name" value="Neutral Protease Domain 2"/>
    <property type="match status" value="1"/>
</dbReference>
<evidence type="ECO:0000256" key="7">
    <source>
        <dbReference type="ARBA" id="ARBA00022833"/>
    </source>
</evidence>
<accession>A0A098E998</accession>
<evidence type="ECO:0000256" key="3">
    <source>
        <dbReference type="ARBA" id="ARBA00022670"/>
    </source>
</evidence>
<dbReference type="PANTHER" id="PTHR33794">
    <property type="entry name" value="BACILLOLYSIN"/>
    <property type="match status" value="1"/>
</dbReference>
<dbReference type="GO" id="GO:0006508">
    <property type="term" value="P:proteolysis"/>
    <property type="evidence" value="ECO:0007669"/>
    <property type="project" value="UniProtKB-KW"/>
</dbReference>
<dbReference type="InterPro" id="IPR025711">
    <property type="entry name" value="PepSY"/>
</dbReference>
<dbReference type="InterPro" id="IPR050728">
    <property type="entry name" value="Zinc_Metalloprotease_M4"/>
</dbReference>
<gene>
    <name evidence="14" type="ORF">MSIBF_A250001</name>
</gene>
<proteinExistence type="inferred from homology"/>
<comment type="similarity">
    <text evidence="2">Belongs to the peptidase M4 family.</text>
</comment>
<evidence type="ECO:0000256" key="6">
    <source>
        <dbReference type="ARBA" id="ARBA00022801"/>
    </source>
</evidence>
<keyword evidence="8 14" id="KW-0482">Metalloprotease</keyword>
<evidence type="ECO:0000256" key="4">
    <source>
        <dbReference type="ARBA" id="ARBA00022723"/>
    </source>
</evidence>
<evidence type="ECO:0000256" key="2">
    <source>
        <dbReference type="ARBA" id="ARBA00009388"/>
    </source>
</evidence>
<feature type="domain" description="Peptidase M4 C-terminal" evidence="11">
    <location>
        <begin position="384"/>
        <end position="569"/>
    </location>
</feature>
<evidence type="ECO:0000259" key="12">
    <source>
        <dbReference type="Pfam" id="PF03413"/>
    </source>
</evidence>
<feature type="domain" description="FTP" evidence="13">
    <location>
        <begin position="90"/>
        <end position="135"/>
    </location>
</feature>
<dbReference type="Gene3D" id="3.10.170.10">
    <property type="match status" value="1"/>
</dbReference>
<evidence type="ECO:0000259" key="10">
    <source>
        <dbReference type="Pfam" id="PF01447"/>
    </source>
</evidence>
<dbReference type="Pfam" id="PF02868">
    <property type="entry name" value="Peptidase_M4_C"/>
    <property type="match status" value="1"/>
</dbReference>
<comment type="cofactor">
    <cofactor evidence="1">
        <name>Zn(2+)</name>
        <dbReference type="ChEBI" id="CHEBI:29105"/>
    </cofactor>
</comment>
<sequence>MSNNNVKINREKLKKEKVMTQSQEFIMGKLNQQDSQLQMRWDHDLKAPALISGKIAEPFEGKSERMIVEAALEFLDENKSLLKMKSPKQELQLINKMTDSNGNTCVAMQQTHNGLPVDGGTVRVQFDAERAIVRIANKYQPDLDIDTKAKIDAQSAIKTALEDAKAGKPEEGYTPTLSIHQYKGRAYLAWEVHIDDIEHGQELHYYVDAHNGTIIHKYNALRNVGSGVGVYSGAGSLNTFLDSSVYKLIDNSRTSSGGPEIWTHDLNGTYICSNANVSQDNDNNWNNSTTSPRKDNQGAEVDLHRYFGEIVDYYRTRYSWNSFDGAGATIHAGAHLGNNYNNAYYSPSQKKFYFGDGDNNLFNYLTPRDVIAHEFTHGVTDHTSNLGYPDDQPGALNEAFSDIFAAFVDSDDTDIGEECTTPSIAGDCLRRMNNPSDPALGADFRIPNHVVAALDTMGIGYKNTTYNPNGTINDGDPHVNCGPVIYAAYFMLLGGTHPNSGVSVTGIGYTKTAQIFWHVQSIGLLGNSTATFLECREAALNAVNALFKTDSDYLQIMDSVKNAFTAVGIGPDIYARDSLSDVGTIPSIGDLWMSPDIITRTAQVTNPAVTLGDMTNGNLSEDVEIGQDNYVYVRLQNRGAVAGDVKVTVYWAEPSTFATPSVWHLVGTKMAYNVQPSVVSFVEITWPAANLPPLGHFCLVSELDDPIDPAPDKTLITSGALYSKFISESNNFAWKNINVQDVLPAGLTGMEFLIAGNANEYSEVKFELEKLPAETEIHVKILRRLSEGVQLIGMQFEKVNTRYCYYKLTAGTICSMKGIPFQNQDRSELTIYLKLPENSHNSYEVVVSQYVNGKITGRVTSVFNVLKAEEFNFIGNRNSTEVHKKGCKWISKISKSNMVGFRTINHAHISGYDNCAFCLGESTR</sequence>
<evidence type="ECO:0000259" key="11">
    <source>
        <dbReference type="Pfam" id="PF02868"/>
    </source>
</evidence>
<dbReference type="Pfam" id="PF07504">
    <property type="entry name" value="FTP"/>
    <property type="match status" value="1"/>
</dbReference>
<evidence type="ECO:0000313" key="14">
    <source>
        <dbReference type="EMBL" id="CEG12588.1"/>
    </source>
</evidence>
<dbReference type="GO" id="GO:0046872">
    <property type="term" value="F:metal ion binding"/>
    <property type="evidence" value="ECO:0007669"/>
    <property type="project" value="UniProtKB-KW"/>
</dbReference>
<keyword evidence="4" id="KW-0479">Metal-binding</keyword>
<keyword evidence="3 14" id="KW-0645">Protease</keyword>
<dbReference type="SUPFAM" id="SSF55486">
    <property type="entry name" value="Metalloproteases ('zincins'), catalytic domain"/>
    <property type="match status" value="1"/>
</dbReference>
<dbReference type="Pfam" id="PF01447">
    <property type="entry name" value="Peptidase_M4"/>
    <property type="match status" value="1"/>
</dbReference>
<evidence type="ECO:0000256" key="5">
    <source>
        <dbReference type="ARBA" id="ARBA00022729"/>
    </source>
</evidence>
<reference evidence="14" key="1">
    <citation type="submission" date="2014-09" db="EMBL/GenBank/DDBJ databases">
        <authorList>
            <person name="Probst J Alexander"/>
        </authorList>
    </citation>
    <scope>NUCLEOTIDE SEQUENCE</scope>
</reference>
<dbReference type="CDD" id="cd09597">
    <property type="entry name" value="M4_TLP"/>
    <property type="match status" value="1"/>
</dbReference>
<dbReference type="PRINTS" id="PR00730">
    <property type="entry name" value="THERMOLYSIN"/>
</dbReference>
<dbReference type="Gene3D" id="3.10.450.490">
    <property type="match status" value="1"/>
</dbReference>
<dbReference type="InterPro" id="IPR027268">
    <property type="entry name" value="Peptidase_M4/M1_CTD_sf"/>
</dbReference>
<evidence type="ECO:0000259" key="13">
    <source>
        <dbReference type="Pfam" id="PF07504"/>
    </source>
</evidence>
<feature type="domain" description="PepSY" evidence="12">
    <location>
        <begin position="150"/>
        <end position="215"/>
    </location>
</feature>
<keyword evidence="9" id="KW-0865">Zymogen</keyword>
<keyword evidence="6" id="KW-0378">Hydrolase</keyword>
<dbReference type="InterPro" id="IPR011096">
    <property type="entry name" value="FTP_domain"/>
</dbReference>
<dbReference type="Pfam" id="PF03413">
    <property type="entry name" value="PepSY"/>
    <property type="match status" value="1"/>
</dbReference>